<name>A0A3N6P834_NATCH</name>
<dbReference type="EMBL" id="REGA01000017">
    <property type="protein sequence ID" value="RQG92215.1"/>
    <property type="molecule type" value="Genomic_DNA"/>
</dbReference>
<feature type="region of interest" description="Disordered" evidence="1">
    <location>
        <begin position="78"/>
        <end position="179"/>
    </location>
</feature>
<keyword evidence="2" id="KW-1133">Transmembrane helix</keyword>
<dbReference type="Proteomes" id="UP000282323">
    <property type="component" value="Unassembled WGS sequence"/>
</dbReference>
<reference evidence="3 4" key="1">
    <citation type="submission" date="2018-10" db="EMBL/GenBank/DDBJ databases">
        <title>Natrarchaeobius chitinivorans gen. nov., sp. nov., and Natrarchaeobius haloalkaliphilus sp. nov., alkaliphilic, chitin-utilizing haloarchaea from hypersaline alkaline lakes.</title>
        <authorList>
            <person name="Sorokin D.Y."/>
            <person name="Elcheninov A.G."/>
            <person name="Kostrikina N.A."/>
            <person name="Bale N.J."/>
            <person name="Sinninghe Damste J.S."/>
            <person name="Khijniak T.V."/>
            <person name="Kublanov I.V."/>
            <person name="Toshchakov S.V."/>
        </authorList>
    </citation>
    <scope>NUCLEOTIDE SEQUENCE [LARGE SCALE GENOMIC DNA]</scope>
    <source>
        <strain evidence="3 4">AArcht4T</strain>
    </source>
</reference>
<organism evidence="3 4">
    <name type="scientific">Natrarchaeobius chitinivorans</name>
    <dbReference type="NCBI Taxonomy" id="1679083"/>
    <lineage>
        <taxon>Archaea</taxon>
        <taxon>Methanobacteriati</taxon>
        <taxon>Methanobacteriota</taxon>
        <taxon>Stenosarchaea group</taxon>
        <taxon>Halobacteria</taxon>
        <taxon>Halobacteriales</taxon>
        <taxon>Natrialbaceae</taxon>
        <taxon>Natrarchaeobius</taxon>
    </lineage>
</organism>
<proteinExistence type="predicted"/>
<evidence type="ECO:0000313" key="4">
    <source>
        <dbReference type="Proteomes" id="UP000282323"/>
    </source>
</evidence>
<keyword evidence="4" id="KW-1185">Reference proteome</keyword>
<feature type="transmembrane region" description="Helical" evidence="2">
    <location>
        <begin position="28"/>
        <end position="47"/>
    </location>
</feature>
<feature type="transmembrane region" description="Helical" evidence="2">
    <location>
        <begin position="53"/>
        <end position="78"/>
    </location>
</feature>
<feature type="compositionally biased region" description="Basic and acidic residues" evidence="1">
    <location>
        <begin position="86"/>
        <end position="113"/>
    </location>
</feature>
<dbReference type="RefSeq" id="WP_124196864.1">
    <property type="nucleotide sequence ID" value="NZ_REGA01000017.1"/>
</dbReference>
<accession>A0A3N6P834</accession>
<dbReference type="OrthoDB" id="214923at2157"/>
<feature type="compositionally biased region" description="Acidic residues" evidence="1">
    <location>
        <begin position="132"/>
        <end position="179"/>
    </location>
</feature>
<gene>
    <name evidence="3" type="ORF">EA473_17015</name>
</gene>
<sequence>MPLGVIDRGERPTVAGWIRGLWEYYRTYTATPIHTASAAALAIFGLLVFVDPIFAAVAIASYVLPPVVLYTLGVDVGVRPSKSKRDRPEATGRRHSSDSARTERGRRTDDDSRSVTGSPRSTDADGGGDTGFDGDTDADTDSDSDDGDADSDGDTDSDSDDGDADSDSDSDDGDSDSDN</sequence>
<dbReference type="AlphaFoldDB" id="A0A3N6P834"/>
<evidence type="ECO:0000256" key="1">
    <source>
        <dbReference type="SAM" id="MobiDB-lite"/>
    </source>
</evidence>
<comment type="caution">
    <text evidence="3">The sequence shown here is derived from an EMBL/GenBank/DDBJ whole genome shotgun (WGS) entry which is preliminary data.</text>
</comment>
<evidence type="ECO:0000256" key="2">
    <source>
        <dbReference type="SAM" id="Phobius"/>
    </source>
</evidence>
<protein>
    <submittedName>
        <fullName evidence="3">Uncharacterized protein</fullName>
    </submittedName>
</protein>
<keyword evidence="2" id="KW-0472">Membrane</keyword>
<evidence type="ECO:0000313" key="3">
    <source>
        <dbReference type="EMBL" id="RQG92215.1"/>
    </source>
</evidence>
<keyword evidence="2" id="KW-0812">Transmembrane</keyword>